<dbReference type="PANTHER" id="PTHR11953:SF1">
    <property type="entry name" value="EXOSOME COMPLEX COMPONENT RRP46"/>
    <property type="match status" value="1"/>
</dbReference>
<sequence>MRPLSADIGLLQNADGSARFSCGHSSAIVAVHGPVEESRQTSQLADRMRLFVVVRPRSGMSSQREKALEVSVTKRLQRVVETRRFPRTRLTVVCQIEQDDGAMLSVLLNCAFLALLDTGCVPVRSSVVALSVAYVDKSPLDEATGMAMGMGWSPEMLESGRGGLIVDPCLEEIHRASACSLCLCTDAVTGTVEAVLPDGSLLADSATQRGEEQSSGGITALSSARWDEAVALAKKASEVFLSFVRGVVEPRLGQLVQLWPEDPLEELQTNE</sequence>
<dbReference type="VEuPathDB" id="CryptoDB:Cvel_14103"/>
<dbReference type="GO" id="GO:0000176">
    <property type="term" value="C:nuclear exosome (RNase complex)"/>
    <property type="evidence" value="ECO:0007669"/>
    <property type="project" value="TreeGrafter"/>
</dbReference>
<reference evidence="7" key="1">
    <citation type="submission" date="2014-11" db="EMBL/GenBank/DDBJ databases">
        <authorList>
            <person name="Otto D Thomas"/>
            <person name="Naeem Raeece"/>
        </authorList>
    </citation>
    <scope>NUCLEOTIDE SEQUENCE</scope>
</reference>
<dbReference type="InterPro" id="IPR050080">
    <property type="entry name" value="RNase_PH"/>
</dbReference>
<dbReference type="GO" id="GO:0006364">
    <property type="term" value="P:rRNA processing"/>
    <property type="evidence" value="ECO:0007669"/>
    <property type="project" value="UniProtKB-KW"/>
</dbReference>
<gene>
    <name evidence="7" type="ORF">Cvel_14103</name>
</gene>
<protein>
    <recommendedName>
        <fullName evidence="6">Exoribonuclease phosphorolytic domain-containing protein</fullName>
    </recommendedName>
</protein>
<evidence type="ECO:0000259" key="6">
    <source>
        <dbReference type="Pfam" id="PF01138"/>
    </source>
</evidence>
<organism evidence="7">
    <name type="scientific">Chromera velia CCMP2878</name>
    <dbReference type="NCBI Taxonomy" id="1169474"/>
    <lineage>
        <taxon>Eukaryota</taxon>
        <taxon>Sar</taxon>
        <taxon>Alveolata</taxon>
        <taxon>Colpodellida</taxon>
        <taxon>Chromeraceae</taxon>
        <taxon>Chromera</taxon>
    </lineage>
</organism>
<dbReference type="GO" id="GO:0003723">
    <property type="term" value="F:RNA binding"/>
    <property type="evidence" value="ECO:0007669"/>
    <property type="project" value="TreeGrafter"/>
</dbReference>
<comment type="similarity">
    <text evidence="2">Belongs to the RNase PH family.</text>
</comment>
<keyword evidence="5" id="KW-0539">Nucleus</keyword>
<evidence type="ECO:0000256" key="4">
    <source>
        <dbReference type="ARBA" id="ARBA00022835"/>
    </source>
</evidence>
<dbReference type="GO" id="GO:0071051">
    <property type="term" value="P:poly(A)-dependent snoRNA 3'-end processing"/>
    <property type="evidence" value="ECO:0007669"/>
    <property type="project" value="TreeGrafter"/>
</dbReference>
<name>A0A0G4IFU6_9ALVE</name>
<dbReference type="SUPFAM" id="SSF54211">
    <property type="entry name" value="Ribosomal protein S5 domain 2-like"/>
    <property type="match status" value="1"/>
</dbReference>
<comment type="subcellular location">
    <subcellularLocation>
        <location evidence="1">Nucleus</location>
    </subcellularLocation>
</comment>
<proteinExistence type="inferred from homology"/>
<dbReference type="Gene3D" id="3.30.230.70">
    <property type="entry name" value="GHMP Kinase, N-terminal domain"/>
    <property type="match status" value="1"/>
</dbReference>
<evidence type="ECO:0000256" key="2">
    <source>
        <dbReference type="ARBA" id="ARBA00006678"/>
    </source>
</evidence>
<dbReference type="GO" id="GO:0016075">
    <property type="term" value="P:rRNA catabolic process"/>
    <property type="evidence" value="ECO:0007669"/>
    <property type="project" value="TreeGrafter"/>
</dbReference>
<evidence type="ECO:0000313" key="7">
    <source>
        <dbReference type="EMBL" id="CEM56131.1"/>
    </source>
</evidence>
<dbReference type="PhylomeDB" id="A0A0G4IFU6"/>
<evidence type="ECO:0000256" key="3">
    <source>
        <dbReference type="ARBA" id="ARBA00022552"/>
    </source>
</evidence>
<dbReference type="GO" id="GO:0000177">
    <property type="term" value="C:cytoplasmic exosome (RNase complex)"/>
    <property type="evidence" value="ECO:0007669"/>
    <property type="project" value="TreeGrafter"/>
</dbReference>
<feature type="domain" description="Exoribonuclease phosphorolytic" evidence="6">
    <location>
        <begin position="1"/>
        <end position="119"/>
    </location>
</feature>
<evidence type="ECO:0000256" key="1">
    <source>
        <dbReference type="ARBA" id="ARBA00004123"/>
    </source>
</evidence>
<dbReference type="InterPro" id="IPR020568">
    <property type="entry name" value="Ribosomal_Su5_D2-typ_SF"/>
</dbReference>
<dbReference type="PANTHER" id="PTHR11953">
    <property type="entry name" value="EXOSOME COMPLEX COMPONENT"/>
    <property type="match status" value="1"/>
</dbReference>
<keyword evidence="4" id="KW-0271">Exosome</keyword>
<evidence type="ECO:0000256" key="5">
    <source>
        <dbReference type="ARBA" id="ARBA00023242"/>
    </source>
</evidence>
<dbReference type="AlphaFoldDB" id="A0A0G4IFU6"/>
<dbReference type="InterPro" id="IPR001247">
    <property type="entry name" value="ExoRNase_PH_dom1"/>
</dbReference>
<dbReference type="EMBL" id="CDMZ01005945">
    <property type="protein sequence ID" value="CEM56131.1"/>
    <property type="molecule type" value="Genomic_DNA"/>
</dbReference>
<keyword evidence="3" id="KW-0698">rRNA processing</keyword>
<dbReference type="GO" id="GO:0034475">
    <property type="term" value="P:U4 snRNA 3'-end processing"/>
    <property type="evidence" value="ECO:0007669"/>
    <property type="project" value="TreeGrafter"/>
</dbReference>
<dbReference type="InterPro" id="IPR027408">
    <property type="entry name" value="PNPase/RNase_PH_dom_sf"/>
</dbReference>
<dbReference type="GO" id="GO:0005730">
    <property type="term" value="C:nucleolus"/>
    <property type="evidence" value="ECO:0007669"/>
    <property type="project" value="TreeGrafter"/>
</dbReference>
<dbReference type="Pfam" id="PF01138">
    <property type="entry name" value="RNase_PH"/>
    <property type="match status" value="1"/>
</dbReference>
<accession>A0A0G4IFU6</accession>
<dbReference type="GO" id="GO:0071028">
    <property type="term" value="P:nuclear mRNA surveillance"/>
    <property type="evidence" value="ECO:0007669"/>
    <property type="project" value="TreeGrafter"/>
</dbReference>